<protein>
    <submittedName>
        <fullName evidence="2">Uncharacterized protein</fullName>
    </submittedName>
</protein>
<accession>A0A9W9ZUD6</accession>
<evidence type="ECO:0000313" key="2">
    <source>
        <dbReference type="EMBL" id="KAJ7387650.1"/>
    </source>
</evidence>
<gene>
    <name evidence="2" type="ORF">OS493_000987</name>
</gene>
<keyword evidence="3" id="KW-1185">Reference proteome</keyword>
<evidence type="ECO:0000313" key="3">
    <source>
        <dbReference type="Proteomes" id="UP001163046"/>
    </source>
</evidence>
<dbReference type="Pfam" id="PF04832">
    <property type="entry name" value="SOUL"/>
    <property type="match status" value="1"/>
</dbReference>
<dbReference type="EMBL" id="MU825873">
    <property type="protein sequence ID" value="KAJ7387650.1"/>
    <property type="molecule type" value="Genomic_DNA"/>
</dbReference>
<proteinExistence type="inferred from homology"/>
<dbReference type="Gene3D" id="3.20.80.10">
    <property type="entry name" value="Regulatory factor, effector binding domain"/>
    <property type="match status" value="1"/>
</dbReference>
<dbReference type="Proteomes" id="UP001163046">
    <property type="component" value="Unassembled WGS sequence"/>
</dbReference>
<sequence length="132" mass="15454">MGICMSADPMEEEDEEQVEAFRKPQYYRGRDGPKFRVMNFTKDYEYRQYEHSTWISARLERMDHVGKALSKGEKMLGRYFHGKNGPEKFMELTCPLKLRLVFGKDGGACWDEGEFVAMLHLPYENEKPTTSP</sequence>
<name>A0A9W9ZUD6_9CNID</name>
<comment type="caution">
    <text evidence="2">The sequence shown here is derived from an EMBL/GenBank/DDBJ whole genome shotgun (WGS) entry which is preliminary data.</text>
</comment>
<dbReference type="InterPro" id="IPR011256">
    <property type="entry name" value="Reg_factor_effector_dom_sf"/>
</dbReference>
<dbReference type="OrthoDB" id="6424451at2759"/>
<dbReference type="SUPFAM" id="SSF55136">
    <property type="entry name" value="Probable bacterial effector-binding domain"/>
    <property type="match status" value="1"/>
</dbReference>
<reference evidence="2" key="1">
    <citation type="submission" date="2023-01" db="EMBL/GenBank/DDBJ databases">
        <title>Genome assembly of the deep-sea coral Lophelia pertusa.</title>
        <authorList>
            <person name="Herrera S."/>
            <person name="Cordes E."/>
        </authorList>
    </citation>
    <scope>NUCLEOTIDE SEQUENCE</scope>
    <source>
        <strain evidence="2">USNM1676648</strain>
        <tissue evidence="2">Polyp</tissue>
    </source>
</reference>
<comment type="similarity">
    <text evidence="1">Belongs to the HEBP family.</text>
</comment>
<evidence type="ECO:0000256" key="1">
    <source>
        <dbReference type="ARBA" id="ARBA00009817"/>
    </source>
</evidence>
<dbReference type="AlphaFoldDB" id="A0A9W9ZUD6"/>
<dbReference type="InterPro" id="IPR006917">
    <property type="entry name" value="SOUL_heme-bd"/>
</dbReference>
<organism evidence="2 3">
    <name type="scientific">Desmophyllum pertusum</name>
    <dbReference type="NCBI Taxonomy" id="174260"/>
    <lineage>
        <taxon>Eukaryota</taxon>
        <taxon>Metazoa</taxon>
        <taxon>Cnidaria</taxon>
        <taxon>Anthozoa</taxon>
        <taxon>Hexacorallia</taxon>
        <taxon>Scleractinia</taxon>
        <taxon>Caryophylliina</taxon>
        <taxon>Caryophylliidae</taxon>
        <taxon>Desmophyllum</taxon>
    </lineage>
</organism>